<evidence type="ECO:0000313" key="8">
    <source>
        <dbReference type="RefSeq" id="XP_021818865.1"/>
    </source>
</evidence>
<dbReference type="PANTHER" id="PTHR36766:SF70">
    <property type="entry name" value="DISEASE RESISTANCE PROTEIN RGA4"/>
    <property type="match status" value="1"/>
</dbReference>
<dbReference type="SUPFAM" id="SSF52058">
    <property type="entry name" value="L domain-like"/>
    <property type="match status" value="2"/>
</dbReference>
<dbReference type="GO" id="GO:0043531">
    <property type="term" value="F:ADP binding"/>
    <property type="evidence" value="ECO:0007669"/>
    <property type="project" value="InterPro"/>
</dbReference>
<evidence type="ECO:0000313" key="9">
    <source>
        <dbReference type="RefSeq" id="XP_021818866.1"/>
    </source>
</evidence>
<dbReference type="RefSeq" id="XP_021818865.1">
    <property type="nucleotide sequence ID" value="XM_021963173.1"/>
</dbReference>
<accession>A0A6P5SYT3</accession>
<reference evidence="7 8" key="1">
    <citation type="submission" date="2025-04" db="UniProtKB">
        <authorList>
            <consortium name="RefSeq"/>
        </authorList>
    </citation>
    <scope>IDENTIFICATION</scope>
</reference>
<evidence type="ECO:0000313" key="11">
    <source>
        <dbReference type="RefSeq" id="XP_021818868.1"/>
    </source>
</evidence>
<dbReference type="Pfam" id="PF00931">
    <property type="entry name" value="NB-ARC"/>
    <property type="match status" value="1"/>
</dbReference>
<organism evidence="6 9">
    <name type="scientific">Prunus avium</name>
    <name type="common">Cherry</name>
    <name type="synonym">Cerasus avium</name>
    <dbReference type="NCBI Taxonomy" id="42229"/>
    <lineage>
        <taxon>Eukaryota</taxon>
        <taxon>Viridiplantae</taxon>
        <taxon>Streptophyta</taxon>
        <taxon>Embryophyta</taxon>
        <taxon>Tracheophyta</taxon>
        <taxon>Spermatophyta</taxon>
        <taxon>Magnoliopsida</taxon>
        <taxon>eudicotyledons</taxon>
        <taxon>Gunneridae</taxon>
        <taxon>Pentapetalae</taxon>
        <taxon>rosids</taxon>
        <taxon>fabids</taxon>
        <taxon>Rosales</taxon>
        <taxon>Rosaceae</taxon>
        <taxon>Amygdaloideae</taxon>
        <taxon>Amygdaleae</taxon>
        <taxon>Prunus</taxon>
    </lineage>
</organism>
<dbReference type="Pfam" id="PF23598">
    <property type="entry name" value="LRR_14"/>
    <property type="match status" value="1"/>
</dbReference>
<dbReference type="RefSeq" id="XP_021818867.1">
    <property type="nucleotide sequence ID" value="XM_021963175.1"/>
</dbReference>
<protein>
    <submittedName>
        <fullName evidence="7 8">Disease resistance protein RGA3</fullName>
    </submittedName>
</protein>
<dbReference type="GO" id="GO:0006952">
    <property type="term" value="P:defense response"/>
    <property type="evidence" value="ECO:0007669"/>
    <property type="project" value="UniProtKB-KW"/>
</dbReference>
<dbReference type="Gramene" id="Pav_sc0000764.1_g410.1.mk:mrna">
    <property type="protein sequence ID" value="Pav_sc0000764.1_g410.1.mk:mrna"/>
    <property type="gene ID" value="Pav_sc0000764.1_g410.1.mk"/>
</dbReference>
<dbReference type="Gene3D" id="1.10.10.10">
    <property type="entry name" value="Winged helix-like DNA-binding domain superfamily/Winged helix DNA-binding domain"/>
    <property type="match status" value="1"/>
</dbReference>
<dbReference type="Pfam" id="PF23559">
    <property type="entry name" value="WHD_DRP"/>
    <property type="match status" value="1"/>
</dbReference>
<feature type="domain" description="Disease resistance protein winged helix" evidence="4">
    <location>
        <begin position="237"/>
        <end position="311"/>
    </location>
</feature>
<dbReference type="RefSeq" id="XP_021818868.1">
    <property type="nucleotide sequence ID" value="XM_021963176.1"/>
</dbReference>
<proteinExistence type="predicted"/>
<evidence type="ECO:0000259" key="5">
    <source>
        <dbReference type="Pfam" id="PF23598"/>
    </source>
</evidence>
<evidence type="ECO:0000256" key="1">
    <source>
        <dbReference type="ARBA" id="ARBA00022737"/>
    </source>
</evidence>
<evidence type="ECO:0000259" key="3">
    <source>
        <dbReference type="Pfam" id="PF00931"/>
    </source>
</evidence>
<feature type="domain" description="NB-ARC" evidence="3">
    <location>
        <begin position="1"/>
        <end position="152"/>
    </location>
</feature>
<keyword evidence="1" id="KW-0677">Repeat</keyword>
<evidence type="ECO:0000259" key="4">
    <source>
        <dbReference type="Pfam" id="PF23559"/>
    </source>
</evidence>
<dbReference type="RefSeq" id="XP_021818866.1">
    <property type="nucleotide sequence ID" value="XM_021963174.1"/>
</dbReference>
<dbReference type="SMR" id="A0A6P5SYT3"/>
<evidence type="ECO:0000313" key="7">
    <source>
        <dbReference type="RefSeq" id="XP_021818864.1"/>
    </source>
</evidence>
<dbReference type="FunFam" id="1.10.10.10:FF:000322">
    <property type="entry name" value="Probable disease resistance protein At1g63360"/>
    <property type="match status" value="1"/>
</dbReference>
<dbReference type="SUPFAM" id="SSF52540">
    <property type="entry name" value="P-loop containing nucleoside triphosphate hydrolases"/>
    <property type="match status" value="1"/>
</dbReference>
<dbReference type="InterPro" id="IPR058922">
    <property type="entry name" value="WHD_DRP"/>
</dbReference>
<dbReference type="InterPro" id="IPR027417">
    <property type="entry name" value="P-loop_NTPase"/>
</dbReference>
<dbReference type="InterPro" id="IPR055414">
    <property type="entry name" value="LRR_R13L4/SHOC2-like"/>
</dbReference>
<name>A0A6P5SYT3_PRUAV</name>
<sequence>MAIVGMAGLGKTTLAKLIYHEYEIGRHFHEKIWICVSTRFKVNTILSGILEKLKPEKAGIRGKATICENLQEHLKGKRYLLVLDDVWNDDPQKWDNLISCLSNVQDTKGSNILVTTRSVSVASIVQTLPRHDLRKLSNEECWLILKDKAFPDGSAPLTNDEGRIARGIAKKCVGVPLVTKVLGNMMRSKKRDGWCSIQECNIWDLPEGGERILSVLKLSFDQLKSSSLKQCFAYCSMFSKDFKIQKDDLIQLWMAQGLLHPFTSEGNLEMEDIGDKYFRILSKNSFFQDVTKDDHDNITECKMHHLFHDLAKHISESMSKDFNQTRHMAEIPTSVLLAKKGGHELHSVFVKDEVLGNALLSFKGLRVLKLYEADIDELPISIGKMKHLRYLDVSKTKIKSLPKSVGKLYNLQTLRMDCLNFEEFPKEVQNLISLRHIYFKWDCEKFPVRMGRLTNLQSLSFFIVGKEMGRGIEELAGLRHLKGKLSLYNLEHVTDGEEAKKAKLVEKTNIWKLSFEWQGERLSINNDEDVLKGLQPHPKLEFLEIRNFMGDKFPSWMMTSLFPAMKTLTIDNAKNLIEWMEAATSLTEVVVFPCLEELFLRKCDQLRSVPSHFPSLQKLEIDSMDSSKPIENISKKLTTLTSLTIENVRGLASLPEVMLKNNQNLANLEIRDCGNLSCIAPHVFGCCASLESLCVSKCHNIRSLPDGLHTLSLKELIVDNCPRLEFIPVTHALTSLLKLSVKYCRSLKSVPTLNGFASLRQLEIEGFHGTSPLIGLESCTSLHSLRIYGCERLTHLPDGLKILVSLEELTISRCPSLQTIPSLDNLAHLRELKISFCAGLKSLPRGLASPHCLTSLKELEIGRFSMMLHSFPTFQVSQLERLSLWGWPKLKSLPEQAQHFTSLTCLEILSFDGMEALPEWLRNLASLEYLRIIWCVNLMYLPTVEAVQCLTKLKEIYISGCPLLQERCNKESGAEWPKISHIPNITVQA</sequence>
<dbReference type="PRINTS" id="PR00364">
    <property type="entry name" value="DISEASERSIST"/>
</dbReference>
<dbReference type="KEGG" id="pavi:110760838"/>
<dbReference type="GeneID" id="110760838"/>
<dbReference type="Proteomes" id="UP000515124">
    <property type="component" value="Unplaced"/>
</dbReference>
<dbReference type="InterPro" id="IPR032675">
    <property type="entry name" value="LRR_dom_sf"/>
</dbReference>
<dbReference type="Gene3D" id="3.40.50.300">
    <property type="entry name" value="P-loop containing nucleotide triphosphate hydrolases"/>
    <property type="match status" value="1"/>
</dbReference>
<gene>
    <name evidence="7 8 9 10 11" type="primary">LOC110760838</name>
</gene>
<dbReference type="Gene3D" id="1.10.8.430">
    <property type="entry name" value="Helical domain of apoptotic protease-activating factors"/>
    <property type="match status" value="1"/>
</dbReference>
<keyword evidence="6" id="KW-1185">Reference proteome</keyword>
<dbReference type="RefSeq" id="XP_021818864.1">
    <property type="nucleotide sequence ID" value="XM_021963172.1"/>
</dbReference>
<feature type="domain" description="Disease resistance R13L4/SHOC-2-like LRR" evidence="5">
    <location>
        <begin position="350"/>
        <end position="621"/>
    </location>
</feature>
<keyword evidence="2" id="KW-0611">Plant defense</keyword>
<evidence type="ECO:0000313" key="10">
    <source>
        <dbReference type="RefSeq" id="XP_021818867.1"/>
    </source>
</evidence>
<dbReference type="InterPro" id="IPR002182">
    <property type="entry name" value="NB-ARC"/>
</dbReference>
<dbReference type="InterPro" id="IPR036388">
    <property type="entry name" value="WH-like_DNA-bd_sf"/>
</dbReference>
<evidence type="ECO:0000313" key="6">
    <source>
        <dbReference type="Proteomes" id="UP000515124"/>
    </source>
</evidence>
<dbReference type="Gene3D" id="3.80.10.10">
    <property type="entry name" value="Ribonuclease Inhibitor"/>
    <property type="match status" value="3"/>
</dbReference>
<dbReference type="InterPro" id="IPR042197">
    <property type="entry name" value="Apaf_helical"/>
</dbReference>
<dbReference type="PANTHER" id="PTHR36766">
    <property type="entry name" value="PLANT BROAD-SPECTRUM MILDEW RESISTANCE PROTEIN RPW8"/>
    <property type="match status" value="1"/>
</dbReference>
<evidence type="ECO:0000256" key="2">
    <source>
        <dbReference type="ARBA" id="ARBA00022821"/>
    </source>
</evidence>
<dbReference type="AlphaFoldDB" id="A0A6P5SYT3"/>